<name>A0A0R3TC78_RODNA</name>
<dbReference type="SUPFAM" id="SSF48371">
    <property type="entry name" value="ARM repeat"/>
    <property type="match status" value="1"/>
</dbReference>
<dbReference type="WBParaSite" id="HNAJ_0000466701-mRNA-1">
    <property type="protein sequence ID" value="HNAJ_0000466701-mRNA-1"/>
    <property type="gene ID" value="HNAJ_0000466701"/>
</dbReference>
<dbReference type="AlphaFoldDB" id="A0A0R3TC78"/>
<protein>
    <submittedName>
        <fullName evidence="2">HTR5A protein</fullName>
    </submittedName>
</protein>
<evidence type="ECO:0000259" key="1">
    <source>
        <dbReference type="Pfam" id="PF25151"/>
    </source>
</evidence>
<dbReference type="STRING" id="102285.A0A0R3TC78"/>
<dbReference type="GO" id="GO:0005829">
    <property type="term" value="C:cytosol"/>
    <property type="evidence" value="ECO:0007669"/>
    <property type="project" value="TreeGrafter"/>
</dbReference>
<dbReference type="Pfam" id="PF25151">
    <property type="entry name" value="TPR_Trm732_C"/>
    <property type="match status" value="1"/>
</dbReference>
<dbReference type="GO" id="GO:0030488">
    <property type="term" value="P:tRNA methylation"/>
    <property type="evidence" value="ECO:0007669"/>
    <property type="project" value="TreeGrafter"/>
</dbReference>
<dbReference type="PANTHER" id="PTHR14387">
    <property type="entry name" value="THADA/DEATH RECEPTOR INTERACTING PROTEIN"/>
    <property type="match status" value="1"/>
</dbReference>
<dbReference type="InterPro" id="IPR051954">
    <property type="entry name" value="tRNA_methyltransferase_THADA"/>
</dbReference>
<sequence>LPPIQQATTDGTLVQAFIPLVFRCAGAADIRIRLMGAKALVALLQPSCLPRLAHCLLLDASPYVLNAASQEPCLPTNLVHGMFLQVLEIMKSEYWPVYDATLLQNMPHLEYLNTISTLLSKMASECFNSSSNICPIIRQTCLACIVAFGSSNNKTNAKWALSNVLEVPSSLDVASMELLIQLQDAFNSKHTSLEFLVKDVLNGNNPELKRLILGLLVKHLNGKGIDFSKYGRLLCYEDVVNLLGEVSSPPYRFNGNGRCLGISSCVPQLIKEIGTSLKRPYQPYSLIGYHASQLLVSMVDAVSWDYQLPKLEENEALPMHLGPLLTVKALTSSDKEGILGLLAGYADPKNLDVHWSIRTEAILAVDRLLSQDRGSVISNLPINVAILRSLIMETDDEVVLIAAKTASKILHEPDKYPQESLPPVILPPFLSNFVATFGEVAIPVVLKLIQEDLLADESGGSEVSTRVFLSEESSSPTSAVELTAMFCPVVKTWIQNASSKERNSRVVEEIRHRGLTEFLGGSASEMNYSRSGEVKALRRTVAHLPGIRDLIFTLANGGREYIVSMRAKMQPEIL</sequence>
<dbReference type="PANTHER" id="PTHR14387:SF0">
    <property type="entry name" value="DUF2428 DOMAIN-CONTAINING PROTEIN"/>
    <property type="match status" value="1"/>
</dbReference>
<feature type="domain" description="tRNA (32-2'-O)-methyltransferase regulator THADA-like C-terminal TPR repeats region" evidence="1">
    <location>
        <begin position="10"/>
        <end position="88"/>
    </location>
</feature>
<evidence type="ECO:0000313" key="2">
    <source>
        <dbReference type="WBParaSite" id="HNAJ_0000466701-mRNA-1"/>
    </source>
</evidence>
<reference evidence="2" key="1">
    <citation type="submission" date="2017-02" db="UniProtKB">
        <authorList>
            <consortium name="WormBaseParasite"/>
        </authorList>
    </citation>
    <scope>IDENTIFICATION</scope>
</reference>
<proteinExistence type="predicted"/>
<organism evidence="2">
    <name type="scientific">Rodentolepis nana</name>
    <name type="common">Dwarf tapeworm</name>
    <name type="synonym">Hymenolepis nana</name>
    <dbReference type="NCBI Taxonomy" id="102285"/>
    <lineage>
        <taxon>Eukaryota</taxon>
        <taxon>Metazoa</taxon>
        <taxon>Spiralia</taxon>
        <taxon>Lophotrochozoa</taxon>
        <taxon>Platyhelminthes</taxon>
        <taxon>Cestoda</taxon>
        <taxon>Eucestoda</taxon>
        <taxon>Cyclophyllidea</taxon>
        <taxon>Hymenolepididae</taxon>
        <taxon>Rodentolepis</taxon>
    </lineage>
</organism>
<dbReference type="InterPro" id="IPR016024">
    <property type="entry name" value="ARM-type_fold"/>
</dbReference>
<accession>A0A0R3TC78</accession>
<dbReference type="InterPro" id="IPR056842">
    <property type="entry name" value="THADA-like_TPR_C"/>
</dbReference>